<evidence type="ECO:0000313" key="10">
    <source>
        <dbReference type="Proteomes" id="UP001367508"/>
    </source>
</evidence>
<evidence type="ECO:0000256" key="3">
    <source>
        <dbReference type="ARBA" id="ARBA00017307"/>
    </source>
</evidence>
<reference evidence="9 10" key="1">
    <citation type="submission" date="2024-01" db="EMBL/GenBank/DDBJ databases">
        <title>The genomes of 5 underutilized Papilionoideae crops provide insights into root nodulation and disease resistanc.</title>
        <authorList>
            <person name="Jiang F."/>
        </authorList>
    </citation>
    <scope>NUCLEOTIDE SEQUENCE [LARGE SCALE GENOMIC DNA]</scope>
    <source>
        <strain evidence="9">LVBAO_FW01</strain>
        <tissue evidence="9">Leaves</tissue>
    </source>
</reference>
<dbReference type="PANTHER" id="PTHR46338">
    <property type="entry name" value="TRANSCRIPTION INITIATION FACTOR TFIID SUBUNIT 8"/>
    <property type="match status" value="1"/>
</dbReference>
<proteinExistence type="inferred from homology"/>
<keyword evidence="10" id="KW-1185">Reference proteome</keyword>
<evidence type="ECO:0000259" key="8">
    <source>
        <dbReference type="SMART" id="SM00576"/>
    </source>
</evidence>
<evidence type="ECO:0000256" key="7">
    <source>
        <dbReference type="SAM" id="MobiDB-lite"/>
    </source>
</evidence>
<dbReference type="EMBL" id="JAYMYQ010000003">
    <property type="protein sequence ID" value="KAK7345534.1"/>
    <property type="molecule type" value="Genomic_DNA"/>
</dbReference>
<dbReference type="Pfam" id="PF10406">
    <property type="entry name" value="TAF8_C"/>
    <property type="match status" value="1"/>
</dbReference>
<dbReference type="SMART" id="SM00576">
    <property type="entry name" value="BTP"/>
    <property type="match status" value="1"/>
</dbReference>
<dbReference type="InterPro" id="IPR019473">
    <property type="entry name" value="TFIID_su8_C"/>
</dbReference>
<gene>
    <name evidence="9" type="ORF">VNO77_16138</name>
</gene>
<organism evidence="9 10">
    <name type="scientific">Canavalia gladiata</name>
    <name type="common">Sword bean</name>
    <name type="synonym">Dolichos gladiatus</name>
    <dbReference type="NCBI Taxonomy" id="3824"/>
    <lineage>
        <taxon>Eukaryota</taxon>
        <taxon>Viridiplantae</taxon>
        <taxon>Streptophyta</taxon>
        <taxon>Embryophyta</taxon>
        <taxon>Tracheophyta</taxon>
        <taxon>Spermatophyta</taxon>
        <taxon>Magnoliopsida</taxon>
        <taxon>eudicotyledons</taxon>
        <taxon>Gunneridae</taxon>
        <taxon>Pentapetalae</taxon>
        <taxon>rosids</taxon>
        <taxon>fabids</taxon>
        <taxon>Fabales</taxon>
        <taxon>Fabaceae</taxon>
        <taxon>Papilionoideae</taxon>
        <taxon>50 kb inversion clade</taxon>
        <taxon>NPAAA clade</taxon>
        <taxon>indigoferoid/millettioid clade</taxon>
        <taxon>Phaseoleae</taxon>
        <taxon>Canavalia</taxon>
    </lineage>
</organism>
<comment type="caution">
    <text evidence="9">The sequence shown here is derived from an EMBL/GenBank/DDBJ whole genome shotgun (WGS) entry which is preliminary data.</text>
</comment>
<comment type="subcellular location">
    <subcellularLocation>
        <location evidence="1">Nucleus</location>
    </subcellularLocation>
</comment>
<evidence type="ECO:0000256" key="4">
    <source>
        <dbReference type="ARBA" id="ARBA00023015"/>
    </source>
</evidence>
<feature type="domain" description="Bromodomain associated" evidence="8">
    <location>
        <begin position="58"/>
        <end position="138"/>
    </location>
</feature>
<dbReference type="InterPro" id="IPR009072">
    <property type="entry name" value="Histone-fold"/>
</dbReference>
<dbReference type="GO" id="GO:0046982">
    <property type="term" value="F:protein heterodimerization activity"/>
    <property type="evidence" value="ECO:0007669"/>
    <property type="project" value="InterPro"/>
</dbReference>
<comment type="similarity">
    <text evidence="2">Belongs to the TAF8 family.</text>
</comment>
<keyword evidence="6" id="KW-0539">Nucleus</keyword>
<dbReference type="Proteomes" id="UP001367508">
    <property type="component" value="Unassembled WGS sequence"/>
</dbReference>
<dbReference type="PANTHER" id="PTHR46338:SF1">
    <property type="entry name" value="TRANSCRIPTION INITIATION FACTOR TFIID SUBUNIT 8"/>
    <property type="match status" value="1"/>
</dbReference>
<evidence type="ECO:0000256" key="6">
    <source>
        <dbReference type="ARBA" id="ARBA00023242"/>
    </source>
</evidence>
<feature type="compositionally biased region" description="Basic and acidic residues" evidence="7">
    <location>
        <begin position="354"/>
        <end position="363"/>
    </location>
</feature>
<evidence type="ECO:0000313" key="9">
    <source>
        <dbReference type="EMBL" id="KAK7345534.1"/>
    </source>
</evidence>
<dbReference type="InterPro" id="IPR006565">
    <property type="entry name" value="BTP"/>
</dbReference>
<dbReference type="InterPro" id="IPR037818">
    <property type="entry name" value="TAF8"/>
</dbReference>
<accession>A0AAN9M3L4</accession>
<evidence type="ECO:0000256" key="1">
    <source>
        <dbReference type="ARBA" id="ARBA00004123"/>
    </source>
</evidence>
<feature type="compositionally biased region" description="Low complexity" evidence="7">
    <location>
        <begin position="242"/>
        <end position="255"/>
    </location>
</feature>
<dbReference type="GO" id="GO:0005669">
    <property type="term" value="C:transcription factor TFIID complex"/>
    <property type="evidence" value="ECO:0007669"/>
    <property type="project" value="InterPro"/>
</dbReference>
<protein>
    <recommendedName>
        <fullName evidence="3">Transcription initiation factor TFIID subunit 8</fullName>
    </recommendedName>
</protein>
<dbReference type="AlphaFoldDB" id="A0AAN9M3L4"/>
<name>A0AAN9M3L4_CANGL</name>
<feature type="region of interest" description="Disordered" evidence="7">
    <location>
        <begin position="238"/>
        <end position="281"/>
    </location>
</feature>
<keyword evidence="5" id="KW-0804">Transcription</keyword>
<evidence type="ECO:0000256" key="2">
    <source>
        <dbReference type="ARBA" id="ARBA00008767"/>
    </source>
</evidence>
<feature type="region of interest" description="Disordered" evidence="7">
    <location>
        <begin position="344"/>
        <end position="363"/>
    </location>
</feature>
<dbReference type="CDD" id="cd08049">
    <property type="entry name" value="TAF8"/>
    <property type="match status" value="1"/>
</dbReference>
<keyword evidence="4" id="KW-0805">Transcription regulation</keyword>
<dbReference type="Pfam" id="PF07524">
    <property type="entry name" value="Bromo_TP"/>
    <property type="match status" value="1"/>
</dbReference>
<evidence type="ECO:0000256" key="5">
    <source>
        <dbReference type="ARBA" id="ARBA00023163"/>
    </source>
</evidence>
<sequence length="383" mass="42114">MTLSILISKLVRTDPSNYLFESPLIFEFKPHGGQEMPLAETLIAGPNMSHGGGRPDDDDFGRATAKLAVAQVCESVGFHGARESALEAFADVAIRYLVDLGKTASFHANVAGRSECGVFDVFLGLEDLESPRGFSVREVMNFMESMDEIPFAQPIPHFPVARERRSIPSFVQMGEAPPAKHIPAWLPALPDAHTYIHTPVWDERVSDPREDKIEQARQRRKAERSLLSLQKRLLMRNGSVEATTTASTSRAPASADLDPEDKEEDSSIPVPSKVLDEGGGVDGNRVSVLEAFAPAIEELGGRGLCDDGSEGKSEVPAVRPTVHFKFRTGKKLIGESLDNRLQMKDASRTASLAGREDERDDKKRRAEYILKQSIENPQELTLL</sequence>
<dbReference type="Gene3D" id="1.10.20.10">
    <property type="entry name" value="Histone, subunit A"/>
    <property type="match status" value="1"/>
</dbReference>
<feature type="compositionally biased region" description="Acidic residues" evidence="7">
    <location>
        <begin position="257"/>
        <end position="266"/>
    </location>
</feature>